<protein>
    <submittedName>
        <fullName evidence="2">PIN domain nuclease, a component of toxin-antitoxin system (PIN domain)</fullName>
    </submittedName>
</protein>
<dbReference type="Proteomes" id="UP000219621">
    <property type="component" value="Unassembled WGS sequence"/>
</dbReference>
<name>A0A286GJ62_9PROT</name>
<dbReference type="Gene3D" id="3.40.50.1010">
    <property type="entry name" value="5'-nuclease"/>
    <property type="match status" value="1"/>
</dbReference>
<feature type="domain" description="PIN" evidence="1">
    <location>
        <begin position="4"/>
        <end position="125"/>
    </location>
</feature>
<dbReference type="RefSeq" id="WP_097279198.1">
    <property type="nucleotide sequence ID" value="NZ_OCNJ01000004.1"/>
</dbReference>
<dbReference type="SUPFAM" id="SSF88723">
    <property type="entry name" value="PIN domain-like"/>
    <property type="match status" value="1"/>
</dbReference>
<evidence type="ECO:0000259" key="1">
    <source>
        <dbReference type="Pfam" id="PF01850"/>
    </source>
</evidence>
<dbReference type="CDD" id="cd09872">
    <property type="entry name" value="PIN_Sll0205-like"/>
    <property type="match status" value="1"/>
</dbReference>
<evidence type="ECO:0000313" key="3">
    <source>
        <dbReference type="Proteomes" id="UP000219621"/>
    </source>
</evidence>
<accession>A0A286GJ62</accession>
<keyword evidence="3" id="KW-1185">Reference proteome</keyword>
<dbReference type="EMBL" id="OCNJ01000004">
    <property type="protein sequence ID" value="SOD95149.1"/>
    <property type="molecule type" value="Genomic_DNA"/>
</dbReference>
<dbReference type="Pfam" id="PF01850">
    <property type="entry name" value="PIN"/>
    <property type="match status" value="1"/>
</dbReference>
<proteinExistence type="predicted"/>
<dbReference type="InterPro" id="IPR029060">
    <property type="entry name" value="PIN-like_dom_sf"/>
</dbReference>
<dbReference type="InterPro" id="IPR041705">
    <property type="entry name" value="PIN_Sll0205"/>
</dbReference>
<organism evidence="2 3">
    <name type="scientific">Caenispirillum bisanense</name>
    <dbReference type="NCBI Taxonomy" id="414052"/>
    <lineage>
        <taxon>Bacteria</taxon>
        <taxon>Pseudomonadati</taxon>
        <taxon>Pseudomonadota</taxon>
        <taxon>Alphaproteobacteria</taxon>
        <taxon>Rhodospirillales</taxon>
        <taxon>Novispirillaceae</taxon>
        <taxon>Caenispirillum</taxon>
    </lineage>
</organism>
<gene>
    <name evidence="2" type="ORF">SAMN05421508_104242</name>
</gene>
<dbReference type="PANTHER" id="PTHR36173:SF2">
    <property type="entry name" value="RIBONUCLEASE VAPC16"/>
    <property type="match status" value="1"/>
</dbReference>
<dbReference type="InterPro" id="IPR052919">
    <property type="entry name" value="TA_system_RNase"/>
</dbReference>
<reference evidence="3" key="1">
    <citation type="submission" date="2017-09" db="EMBL/GenBank/DDBJ databases">
        <authorList>
            <person name="Varghese N."/>
            <person name="Submissions S."/>
        </authorList>
    </citation>
    <scope>NUCLEOTIDE SEQUENCE [LARGE SCALE GENOMIC DNA]</scope>
    <source>
        <strain evidence="3">USBA 140</strain>
    </source>
</reference>
<dbReference type="PANTHER" id="PTHR36173">
    <property type="entry name" value="RIBONUCLEASE VAPC16-RELATED"/>
    <property type="match status" value="1"/>
</dbReference>
<dbReference type="OrthoDB" id="9798990at2"/>
<dbReference type="InterPro" id="IPR002716">
    <property type="entry name" value="PIN_dom"/>
</dbReference>
<sequence length="131" mass="14629">MKLLLDTHALIWWLAADRQLSPAVVRLLDDPDNVIYVSAASVWEIATKIRIGKLPGLEALTSERDGILRIIDQEGFDPLAITVEHAEVAGSLRGAHRDPFDRMLMGQSLIENIPLASNEEIFDAFGVKRIW</sequence>
<evidence type="ECO:0000313" key="2">
    <source>
        <dbReference type="EMBL" id="SOD95149.1"/>
    </source>
</evidence>
<dbReference type="AlphaFoldDB" id="A0A286GJ62"/>